<feature type="compositionally biased region" description="Low complexity" evidence="1">
    <location>
        <begin position="291"/>
        <end position="343"/>
    </location>
</feature>
<reference evidence="3 4" key="1">
    <citation type="submission" date="2024-09" db="EMBL/GenBank/DDBJ databases">
        <authorList>
            <person name="Sun Q."/>
            <person name="Mori K."/>
        </authorList>
    </citation>
    <scope>NUCLEOTIDE SEQUENCE [LARGE SCALE GENOMIC DNA]</scope>
    <source>
        <strain evidence="3 4">TBRC 1851</strain>
    </source>
</reference>
<feature type="compositionally biased region" description="Basic and acidic residues" evidence="1">
    <location>
        <begin position="381"/>
        <end position="394"/>
    </location>
</feature>
<dbReference type="RefSeq" id="WP_394303272.1">
    <property type="nucleotide sequence ID" value="NZ_JBHMQT010000053.1"/>
</dbReference>
<feature type="compositionally biased region" description="Polar residues" evidence="1">
    <location>
        <begin position="402"/>
        <end position="412"/>
    </location>
</feature>
<comment type="caution">
    <text evidence="3">The sequence shown here is derived from an EMBL/GenBank/DDBJ whole genome shotgun (WGS) entry which is preliminary data.</text>
</comment>
<organism evidence="3 4">
    <name type="scientific">Sphaerimonospora cavernae</name>
    <dbReference type="NCBI Taxonomy" id="1740611"/>
    <lineage>
        <taxon>Bacteria</taxon>
        <taxon>Bacillati</taxon>
        <taxon>Actinomycetota</taxon>
        <taxon>Actinomycetes</taxon>
        <taxon>Streptosporangiales</taxon>
        <taxon>Streptosporangiaceae</taxon>
        <taxon>Sphaerimonospora</taxon>
    </lineage>
</organism>
<gene>
    <name evidence="3" type="ORF">ACFHYQ_23355</name>
</gene>
<evidence type="ECO:0000313" key="4">
    <source>
        <dbReference type="Proteomes" id="UP001589870"/>
    </source>
</evidence>
<keyword evidence="2" id="KW-0732">Signal</keyword>
<proteinExistence type="predicted"/>
<feature type="compositionally biased region" description="Polar residues" evidence="1">
    <location>
        <begin position="204"/>
        <end position="223"/>
    </location>
</feature>
<dbReference type="EMBL" id="JBHMQT010000053">
    <property type="protein sequence ID" value="MFC0865236.1"/>
    <property type="molecule type" value="Genomic_DNA"/>
</dbReference>
<feature type="signal peptide" evidence="2">
    <location>
        <begin position="1"/>
        <end position="32"/>
    </location>
</feature>
<feature type="region of interest" description="Disordered" evidence="1">
    <location>
        <begin position="100"/>
        <end position="126"/>
    </location>
</feature>
<name>A0ABV6UAK1_9ACTN</name>
<dbReference type="Proteomes" id="UP001589870">
    <property type="component" value="Unassembled WGS sequence"/>
</dbReference>
<evidence type="ECO:0000256" key="1">
    <source>
        <dbReference type="SAM" id="MobiDB-lite"/>
    </source>
</evidence>
<feature type="chain" id="PRO_5046319706" evidence="2">
    <location>
        <begin position="33"/>
        <end position="440"/>
    </location>
</feature>
<keyword evidence="4" id="KW-1185">Reference proteome</keyword>
<sequence length="440" mass="44586">MSRTTRSRRGRCIALAAVTAGVSWLTTGPAMAGPASAAGDGATAALVCGSESGSKQAASNPTSLTPDGLTLHELTPSDLTTLAPAAGVLSITDAAGAAAGQGMRSLPDRPATTLPAGITPASPTLKDLTPAGGTAVLPAARAGVMPILAAAPSRPAVSNAVCLPATPMSAIQRHPRPHNRVHPMTETNPERHRHPNPGRPQAPDRSQTQTGANAAGPVSTTDARTPAGAANRPHGRTEGRRHKADARTAGALPGQAQDRPRRRNRGGHSQPETMRPHQQGGVNQAQDTGGQRNATRPAPRQARPAQPGTVRPGTAQTPAQTGAAQPGTAQPPAQTGAAQPGAAHNKRQRRHQPNGQTGHTAPASTSTSSGSAPAPRRVKREGRVQESRMHEGRVYPKAVTEQLGTASSTPGDITTPALASATATGSLADLAGAAGRKLLP</sequence>
<feature type="compositionally biased region" description="Polar residues" evidence="1">
    <location>
        <begin position="280"/>
        <end position="290"/>
    </location>
</feature>
<evidence type="ECO:0000256" key="2">
    <source>
        <dbReference type="SAM" id="SignalP"/>
    </source>
</evidence>
<feature type="compositionally biased region" description="Low complexity" evidence="1">
    <location>
        <begin position="360"/>
        <end position="375"/>
    </location>
</feature>
<evidence type="ECO:0000313" key="3">
    <source>
        <dbReference type="EMBL" id="MFC0865236.1"/>
    </source>
</evidence>
<accession>A0ABV6UAK1</accession>
<protein>
    <submittedName>
        <fullName evidence="3">Uncharacterized protein</fullName>
    </submittedName>
</protein>
<feature type="region of interest" description="Disordered" evidence="1">
    <location>
        <begin position="169"/>
        <end position="417"/>
    </location>
</feature>